<dbReference type="SUPFAM" id="SSF110849">
    <property type="entry name" value="ParB/Sulfiredoxin"/>
    <property type="match status" value="1"/>
</dbReference>
<sequence length="438" mass="48669">MNPVLDQERVQHLVARQSSSKRRALLAAWSRPDRELPLVDLEVTWVRLSTLNHRTKAEQMREIETKGRPDLFSADPMGSEAQAAQLRILKSQPGFDDLKADLRERGQQEPAVATAEGVLVNGNRRSAALRSLYLDDQHAPSRYVRCLVLPADATMDELVDLETELQIARDFREDYSWVNEALLIEELFNREAQNWDRVAARMHKDVPKVRAQYEKLQQLHQLVALSDGTRHHADFDENESAFEELTRHIRTKPKAEANSVRGAYFLGTLTGVNYRDLRHLQRPDAAALVRQELESDPTIAPLLCAIRHNVPNNGGDVLDDALGDAAQEEDLSDILAFFARKRSEEIVTLADGKNAVVSDLIASVGAAVAVAAQEADEDSKDAKALVAPLSRLAAAKEQVGRAAAALERARSFDGWNEADFQTKVAALKAEVSKLEARG</sequence>
<comment type="caution">
    <text evidence="1">The sequence shown here is derived from an EMBL/GenBank/DDBJ whole genome shotgun (WGS) entry which is preliminary data.</text>
</comment>
<keyword evidence="2" id="KW-1185">Reference proteome</keyword>
<name>A0AB36R1M3_9HYPH</name>
<dbReference type="Proteomes" id="UP000216215">
    <property type="component" value="Unassembled WGS sequence"/>
</dbReference>
<protein>
    <recommendedName>
        <fullName evidence="3">ParB/Sulfiredoxin domain-containing protein</fullName>
    </recommendedName>
</protein>
<accession>A0AB36R1M3</accession>
<organism evidence="1 2">
    <name type="scientific">Mesorhizobium mediterraneum</name>
    <dbReference type="NCBI Taxonomy" id="43617"/>
    <lineage>
        <taxon>Bacteria</taxon>
        <taxon>Pseudomonadati</taxon>
        <taxon>Pseudomonadota</taxon>
        <taxon>Alphaproteobacteria</taxon>
        <taxon>Hyphomicrobiales</taxon>
        <taxon>Phyllobacteriaceae</taxon>
        <taxon>Mesorhizobium</taxon>
    </lineage>
</organism>
<gene>
    <name evidence="1" type="ORF">CIT25_30235</name>
</gene>
<evidence type="ECO:0000313" key="2">
    <source>
        <dbReference type="Proteomes" id="UP000216215"/>
    </source>
</evidence>
<proteinExistence type="predicted"/>
<evidence type="ECO:0008006" key="3">
    <source>
        <dbReference type="Google" id="ProtNLM"/>
    </source>
</evidence>
<dbReference type="InterPro" id="IPR036086">
    <property type="entry name" value="ParB/Sulfiredoxin_sf"/>
</dbReference>
<dbReference type="EMBL" id="NPKI01000044">
    <property type="protein sequence ID" value="PAP98593.1"/>
    <property type="molecule type" value="Genomic_DNA"/>
</dbReference>
<reference evidence="2" key="1">
    <citation type="submission" date="2017-08" db="EMBL/GenBank/DDBJ databases">
        <title>Mesorhizobium wenxinae sp. nov., a novel rhizobial species isolated from root nodules of chickpea (Cicer arietinum L.).</title>
        <authorList>
            <person name="Zhang J."/>
        </authorList>
    </citation>
    <scope>NUCLEOTIDE SEQUENCE [LARGE SCALE GENOMIC DNA]</scope>
    <source>
        <strain evidence="2">USDA 3392</strain>
    </source>
</reference>
<dbReference type="AlphaFoldDB" id="A0AB36R1M3"/>
<evidence type="ECO:0000313" key="1">
    <source>
        <dbReference type="EMBL" id="PAP98593.1"/>
    </source>
</evidence>